<dbReference type="InterPro" id="IPR022398">
    <property type="entry name" value="Peptidase_S8_His-AS"/>
</dbReference>
<keyword evidence="2 5" id="KW-0645">Protease</keyword>
<dbReference type="InterPro" id="IPR000209">
    <property type="entry name" value="Peptidase_S8/S53_dom"/>
</dbReference>
<evidence type="ECO:0000313" key="11">
    <source>
        <dbReference type="Proteomes" id="UP001551011"/>
    </source>
</evidence>
<evidence type="ECO:0000256" key="4">
    <source>
        <dbReference type="ARBA" id="ARBA00022825"/>
    </source>
</evidence>
<dbReference type="PROSITE" id="PS00138">
    <property type="entry name" value="SUBTILASE_SER"/>
    <property type="match status" value="1"/>
</dbReference>
<feature type="region of interest" description="Disordered" evidence="7">
    <location>
        <begin position="437"/>
        <end position="460"/>
    </location>
</feature>
<dbReference type="InterPro" id="IPR002884">
    <property type="entry name" value="P_dom"/>
</dbReference>
<feature type="domain" description="P/Homo B" evidence="9">
    <location>
        <begin position="677"/>
        <end position="796"/>
    </location>
</feature>
<evidence type="ECO:0000256" key="6">
    <source>
        <dbReference type="RuleBase" id="RU003355"/>
    </source>
</evidence>
<dbReference type="InterPro" id="IPR008979">
    <property type="entry name" value="Galactose-bd-like_sf"/>
</dbReference>
<dbReference type="Pfam" id="PF00082">
    <property type="entry name" value="Peptidase_S8"/>
    <property type="match status" value="1"/>
</dbReference>
<evidence type="ECO:0000256" key="2">
    <source>
        <dbReference type="ARBA" id="ARBA00022670"/>
    </source>
</evidence>
<dbReference type="Gene3D" id="3.40.50.200">
    <property type="entry name" value="Peptidase S8/S53 domain"/>
    <property type="match status" value="1"/>
</dbReference>
<evidence type="ECO:0000256" key="1">
    <source>
        <dbReference type="ARBA" id="ARBA00011073"/>
    </source>
</evidence>
<protein>
    <submittedName>
        <fullName evidence="10">Proprotein convertase P-domain-containing protein</fullName>
    </submittedName>
</protein>
<feature type="signal peptide" evidence="8">
    <location>
        <begin position="1"/>
        <end position="25"/>
    </location>
</feature>
<evidence type="ECO:0000256" key="7">
    <source>
        <dbReference type="SAM" id="MobiDB-lite"/>
    </source>
</evidence>
<name>A0ABV3AKI3_9ACTN</name>
<dbReference type="PANTHER" id="PTHR43806">
    <property type="entry name" value="PEPTIDASE S8"/>
    <property type="match status" value="1"/>
</dbReference>
<feature type="active site" description="Charge relay system" evidence="5">
    <location>
        <position position="210"/>
    </location>
</feature>
<dbReference type="PANTHER" id="PTHR43806:SF11">
    <property type="entry name" value="CEREVISIN-RELATED"/>
    <property type="match status" value="1"/>
</dbReference>
<evidence type="ECO:0000256" key="5">
    <source>
        <dbReference type="PROSITE-ProRule" id="PRU01240"/>
    </source>
</evidence>
<keyword evidence="11" id="KW-1185">Reference proteome</keyword>
<dbReference type="RefSeq" id="WP_356197221.1">
    <property type="nucleotide sequence ID" value="NZ_JBEXDP010000104.1"/>
</dbReference>
<dbReference type="SUPFAM" id="SSF49785">
    <property type="entry name" value="Galactose-binding domain-like"/>
    <property type="match status" value="3"/>
</dbReference>
<proteinExistence type="inferred from homology"/>
<reference evidence="10 11" key="1">
    <citation type="submission" date="2024-06" db="EMBL/GenBank/DDBJ databases">
        <title>The Natural Products Discovery Center: Release of the First 8490 Sequenced Strains for Exploring Actinobacteria Biosynthetic Diversity.</title>
        <authorList>
            <person name="Kalkreuter E."/>
            <person name="Kautsar S.A."/>
            <person name="Yang D."/>
            <person name="Bader C.D."/>
            <person name="Teijaro C.N."/>
            <person name="Fluegel L."/>
            <person name="Davis C.M."/>
            <person name="Simpson J.R."/>
            <person name="Lauterbach L."/>
            <person name="Steele A.D."/>
            <person name="Gui C."/>
            <person name="Meng S."/>
            <person name="Li G."/>
            <person name="Viehrig K."/>
            <person name="Ye F."/>
            <person name="Su P."/>
            <person name="Kiefer A.F."/>
            <person name="Nichols A."/>
            <person name="Cepeda A.J."/>
            <person name="Yan W."/>
            <person name="Fan B."/>
            <person name="Jiang Y."/>
            <person name="Adhikari A."/>
            <person name="Zheng C.-J."/>
            <person name="Schuster L."/>
            <person name="Cowan T.M."/>
            <person name="Smanski M.J."/>
            <person name="Chevrette M.G."/>
            <person name="De Carvalho L.P.S."/>
            <person name="Shen B."/>
        </authorList>
    </citation>
    <scope>NUCLEOTIDE SEQUENCE [LARGE SCALE GENOMIC DNA]</scope>
    <source>
        <strain evidence="10 11">NPDC020594</strain>
    </source>
</reference>
<feature type="compositionally biased region" description="Basic and acidic residues" evidence="7">
    <location>
        <begin position="451"/>
        <end position="460"/>
    </location>
</feature>
<dbReference type="PROSITE" id="PS00137">
    <property type="entry name" value="SUBTILASE_HIS"/>
    <property type="match status" value="1"/>
</dbReference>
<feature type="active site" description="Charge relay system" evidence="5">
    <location>
        <position position="148"/>
    </location>
</feature>
<dbReference type="InterPro" id="IPR023828">
    <property type="entry name" value="Peptidase_S8_Ser-AS"/>
</dbReference>
<dbReference type="PRINTS" id="PR00723">
    <property type="entry name" value="SUBTILISIN"/>
</dbReference>
<feature type="active site" description="Charge relay system" evidence="5">
    <location>
        <position position="390"/>
    </location>
</feature>
<dbReference type="InterPro" id="IPR050131">
    <property type="entry name" value="Peptidase_S8_subtilisin-like"/>
</dbReference>
<evidence type="ECO:0000256" key="8">
    <source>
        <dbReference type="SAM" id="SignalP"/>
    </source>
</evidence>
<sequence>MTRPIRGIIAAAAAALVFTAIPAGASPMPDTSPTSASAAQHDPVDASLRAKTRGDGTVRVNVVTKNRADLPDAATVGKKMQSFDKLPLVTLRVDKGGLDKLAANPRVVSITEDTPVPPTLDQSVPLIGGDKAYAAGKTGAGTSIAILDTGVATKHPFLGNRVKTEACFSVDDATSGATSLCPDGTTEQEGAGSADSESGPCATMGDACSHGTHVAGIAAGDGTGISGAPAHGVAPGADIIAIQVFSRFDDDTVCGDGASPCALSFTSSQIKGLEKVSELKAAGTNVAAVNLSLGAGHWTSECTSDPRKLIIDNLLTQGVATVVAAGNNGYADAVTAPGCVSSAVTVGATTDDDELASFTNRGLLLDYFAPGTAIVSSVPGGTYASMNGTSMATPHVAGALAILRQAFPHESMADLEARLTNTGKPITYTGATTPRIDIGQALGGSAPEPAPDPKPRPTKVINEKHYSIPDVGTIEAPITVDGVPGTASRSMKVAVTGTHNSRGQVRIDLVAPDGQTYPLKPLSTDGSGALDASYFVDASTAAASGTWKLVVQDTAAGATGTLTSWSLLFANSFEKTGSYLIPDPGTLTSQITVDGFTGKAPGAMRVHIGATHEWLGDLKIDLVGPDGHTYPLRAASPTEAGGTLDTTYTVDSSASPADGTWKLLVQDIDGGSRGFLTAWSLAFPSNENQTSHAIPDSGSVDSPISISGFSGNASKELKIHVEARHERRGDLKIQLLDPNGKAYLVKADSAEDTGQTIRKNYTVDAGTSPASGTWKLHVEDVSAGSTGTIDSWTLTF</sequence>
<evidence type="ECO:0000259" key="9">
    <source>
        <dbReference type="PROSITE" id="PS51829"/>
    </source>
</evidence>
<feature type="chain" id="PRO_5046593360" evidence="8">
    <location>
        <begin position="26"/>
        <end position="796"/>
    </location>
</feature>
<keyword evidence="3 5" id="KW-0378">Hydrolase</keyword>
<dbReference type="Pfam" id="PF01483">
    <property type="entry name" value="P_proprotein"/>
    <property type="match status" value="3"/>
</dbReference>
<dbReference type="PROSITE" id="PS51829">
    <property type="entry name" value="P_HOMO_B"/>
    <property type="match status" value="2"/>
</dbReference>
<evidence type="ECO:0000256" key="3">
    <source>
        <dbReference type="ARBA" id="ARBA00022801"/>
    </source>
</evidence>
<comment type="caution">
    <text evidence="10">The sequence shown here is derived from an EMBL/GenBank/DDBJ whole genome shotgun (WGS) entry which is preliminary data.</text>
</comment>
<dbReference type="PROSITE" id="PS51892">
    <property type="entry name" value="SUBTILASE"/>
    <property type="match status" value="1"/>
</dbReference>
<gene>
    <name evidence="10" type="ORF">AB0H04_37455</name>
</gene>
<dbReference type="Gene3D" id="2.60.120.260">
    <property type="entry name" value="Galactose-binding domain-like"/>
    <property type="match status" value="3"/>
</dbReference>
<feature type="domain" description="P/Homo B" evidence="9">
    <location>
        <begin position="445"/>
        <end position="575"/>
    </location>
</feature>
<dbReference type="SUPFAM" id="SSF52743">
    <property type="entry name" value="Subtilisin-like"/>
    <property type="match status" value="1"/>
</dbReference>
<organism evidence="10 11">
    <name type="scientific">Streptomyces flaveolus</name>
    <dbReference type="NCBI Taxonomy" id="67297"/>
    <lineage>
        <taxon>Bacteria</taxon>
        <taxon>Bacillati</taxon>
        <taxon>Actinomycetota</taxon>
        <taxon>Actinomycetes</taxon>
        <taxon>Kitasatosporales</taxon>
        <taxon>Streptomycetaceae</taxon>
        <taxon>Streptomyces</taxon>
    </lineage>
</organism>
<dbReference type="InterPro" id="IPR023827">
    <property type="entry name" value="Peptidase_S8_Asp-AS"/>
</dbReference>
<evidence type="ECO:0000313" key="10">
    <source>
        <dbReference type="EMBL" id="MEU5712459.1"/>
    </source>
</evidence>
<dbReference type="EMBL" id="JBFAEG010000036">
    <property type="protein sequence ID" value="MEU5712459.1"/>
    <property type="molecule type" value="Genomic_DNA"/>
</dbReference>
<dbReference type="InterPro" id="IPR036852">
    <property type="entry name" value="Peptidase_S8/S53_dom_sf"/>
</dbReference>
<comment type="similarity">
    <text evidence="1 5 6">Belongs to the peptidase S8 family.</text>
</comment>
<accession>A0ABV3AKI3</accession>
<dbReference type="Proteomes" id="UP001551011">
    <property type="component" value="Unassembled WGS sequence"/>
</dbReference>
<keyword evidence="8" id="KW-0732">Signal</keyword>
<dbReference type="PROSITE" id="PS00136">
    <property type="entry name" value="SUBTILASE_ASP"/>
    <property type="match status" value="1"/>
</dbReference>
<feature type="region of interest" description="Disordered" evidence="7">
    <location>
        <begin position="179"/>
        <end position="200"/>
    </location>
</feature>
<keyword evidence="4 5" id="KW-0720">Serine protease</keyword>
<dbReference type="InterPro" id="IPR015500">
    <property type="entry name" value="Peptidase_S8_subtilisin-rel"/>
</dbReference>